<comment type="caution">
    <text evidence="2">The sequence shown here is derived from an EMBL/GenBank/DDBJ whole genome shotgun (WGS) entry which is preliminary data.</text>
</comment>
<reference evidence="2" key="1">
    <citation type="submission" date="2023-06" db="EMBL/GenBank/DDBJ databases">
        <authorList>
            <consortium name="Lawrence Berkeley National Laboratory"/>
            <person name="Ahrendt S."/>
            <person name="Sahu N."/>
            <person name="Indic B."/>
            <person name="Wong-Bajracharya J."/>
            <person name="Merenyi Z."/>
            <person name="Ke H.-M."/>
            <person name="Monk M."/>
            <person name="Kocsube S."/>
            <person name="Drula E."/>
            <person name="Lipzen A."/>
            <person name="Balint B."/>
            <person name="Henrissat B."/>
            <person name="Andreopoulos B."/>
            <person name="Martin F.M."/>
            <person name="Harder C.B."/>
            <person name="Rigling D."/>
            <person name="Ford K.L."/>
            <person name="Foster G.D."/>
            <person name="Pangilinan J."/>
            <person name="Papanicolaou A."/>
            <person name="Barry K."/>
            <person name="LaButti K."/>
            <person name="Viragh M."/>
            <person name="Koriabine M."/>
            <person name="Yan M."/>
            <person name="Riley R."/>
            <person name="Champramary S."/>
            <person name="Plett K.L."/>
            <person name="Tsai I.J."/>
            <person name="Slot J."/>
            <person name="Sipos G."/>
            <person name="Plett J."/>
            <person name="Nagy L.G."/>
            <person name="Grigoriev I.V."/>
        </authorList>
    </citation>
    <scope>NUCLEOTIDE SEQUENCE</scope>
    <source>
        <strain evidence="2">CCBAS 213</strain>
    </source>
</reference>
<organism evidence="2 3">
    <name type="scientific">Armillaria tabescens</name>
    <name type="common">Ringless honey mushroom</name>
    <name type="synonym">Agaricus tabescens</name>
    <dbReference type="NCBI Taxonomy" id="1929756"/>
    <lineage>
        <taxon>Eukaryota</taxon>
        <taxon>Fungi</taxon>
        <taxon>Dikarya</taxon>
        <taxon>Basidiomycota</taxon>
        <taxon>Agaricomycotina</taxon>
        <taxon>Agaricomycetes</taxon>
        <taxon>Agaricomycetidae</taxon>
        <taxon>Agaricales</taxon>
        <taxon>Marasmiineae</taxon>
        <taxon>Physalacriaceae</taxon>
        <taxon>Desarmillaria</taxon>
    </lineage>
</organism>
<keyword evidence="3" id="KW-1185">Reference proteome</keyword>
<dbReference type="EMBL" id="JAUEPS010000003">
    <property type="protein sequence ID" value="KAK0467015.1"/>
    <property type="molecule type" value="Genomic_DNA"/>
</dbReference>
<evidence type="ECO:0000313" key="3">
    <source>
        <dbReference type="Proteomes" id="UP001175211"/>
    </source>
</evidence>
<evidence type="ECO:0000256" key="1">
    <source>
        <dbReference type="SAM" id="MobiDB-lite"/>
    </source>
</evidence>
<gene>
    <name evidence="2" type="ORF">EV420DRAFT_1699325</name>
</gene>
<feature type="compositionally biased region" description="Pro residues" evidence="1">
    <location>
        <begin position="424"/>
        <end position="436"/>
    </location>
</feature>
<dbReference type="RefSeq" id="XP_060337607.1">
    <property type="nucleotide sequence ID" value="XM_060479475.1"/>
</dbReference>
<accession>A0AA39NK10</accession>
<dbReference type="Proteomes" id="UP001175211">
    <property type="component" value="Unassembled WGS sequence"/>
</dbReference>
<dbReference type="GeneID" id="85363023"/>
<feature type="compositionally biased region" description="Low complexity" evidence="1">
    <location>
        <begin position="442"/>
        <end position="456"/>
    </location>
</feature>
<sequence>MSSPLAVPRFSASPPTYCSNTPPPHYCTDPTNGERSIEHAPHRVGRVADGTFIRNRERLTVLLTQQEDGISSPVYGRMGNIAGAVLLSSSEDIIEVKIQFEGRLHFMSSECGSRTVTTVSEMYTLWNCSRTEIESCPGSFPFSFHLPLVFEDSGRTYPLPPTFQTAFTAVLSLVVTSVYTLIASITTVRRPLMLGFDKVSSLRIPITYYPRTRPERPPLYVPLLPSIKTCPEEWNQVLVTVKTKCSYNVLPIQCNFFIPSVQAFSFSDVIPFHIQLSGPLFSLLMLFPQRSTEYEPSISVTMHRQIIIETQGRRSRQNQEIGVGTMRPIPPPPSQCDHDEEKSIDWGGEIQCRPTVKVGGFAVSGVSVKASPRQYALRPRPSNIRLATLSAAVIASQLDDVDDDEPPTPPRRSVVIAPITVPRSPSPVTPDAPLTPPNATFSLSSLTPSPAPSVTPRVYRWPAPPSQHESSGPLTNPSARMSHARIRNCASACSYPSSHLCGVMAKNIASHRLGRSVYTVYYQLSIFSYLNASSVPLLYFGWIVF</sequence>
<proteinExistence type="predicted"/>
<feature type="region of interest" description="Disordered" evidence="1">
    <location>
        <begin position="1"/>
        <end position="36"/>
    </location>
</feature>
<dbReference type="AlphaFoldDB" id="A0AA39NK10"/>
<feature type="compositionally biased region" description="Polar residues" evidence="1">
    <location>
        <begin position="467"/>
        <end position="479"/>
    </location>
</feature>
<evidence type="ECO:0000313" key="2">
    <source>
        <dbReference type="EMBL" id="KAK0467015.1"/>
    </source>
</evidence>
<name>A0AA39NK10_ARMTA</name>
<feature type="region of interest" description="Disordered" evidence="1">
    <location>
        <begin position="419"/>
        <end position="479"/>
    </location>
</feature>
<protein>
    <submittedName>
        <fullName evidence="2">Uncharacterized protein</fullName>
    </submittedName>
</protein>